<gene>
    <name evidence="1" type="ORF">B0I28_101802</name>
</gene>
<dbReference type="SUPFAM" id="SSF82607">
    <property type="entry name" value="YbaB-like"/>
    <property type="match status" value="1"/>
</dbReference>
<dbReference type="InterPro" id="IPR036894">
    <property type="entry name" value="YbaB-like_sf"/>
</dbReference>
<dbReference type="OrthoDB" id="3476360at2"/>
<dbReference type="Gene3D" id="3.30.1310.10">
    <property type="entry name" value="Nucleoid-associated protein YbaB-like domain"/>
    <property type="match status" value="1"/>
</dbReference>
<dbReference type="EMBL" id="PVTJ01000001">
    <property type="protein sequence ID" value="PRY62468.1"/>
    <property type="molecule type" value="Genomic_DNA"/>
</dbReference>
<proteinExistence type="predicted"/>
<dbReference type="InterPro" id="IPR004401">
    <property type="entry name" value="YbaB/EbfC"/>
</dbReference>
<dbReference type="RefSeq" id="WP_106362478.1">
    <property type="nucleotide sequence ID" value="NZ_PVTJ01000001.1"/>
</dbReference>
<name>A0A2T0UX92_9ACTN</name>
<protein>
    <submittedName>
        <fullName evidence="1">DNA-binding protein YbaB</fullName>
    </submittedName>
</protein>
<reference evidence="1 2" key="1">
    <citation type="submission" date="2018-03" db="EMBL/GenBank/DDBJ databases">
        <title>Genomic Encyclopedia of Type Strains, Phase III (KMG-III): the genomes of soil and plant-associated and newly described type strains.</title>
        <authorList>
            <person name="Whitman W."/>
        </authorList>
    </citation>
    <scope>NUCLEOTIDE SEQUENCE [LARGE SCALE GENOMIC DNA]</scope>
    <source>
        <strain evidence="1 2">CGMCC 4.7067</strain>
    </source>
</reference>
<sequence>MRTPEEIMQELESRVAVIQEQAGRAESLLAESETTAADEDEIVTVTVNAGGTLTGLRFSPQARGLSGTGLADLVLEVYGQALEASGRKTAEIMSGLLGGDSEAMSVITGFTQPRTES</sequence>
<organism evidence="1 2">
    <name type="scientific">Glycomyces artemisiae</name>
    <dbReference type="NCBI Taxonomy" id="1076443"/>
    <lineage>
        <taxon>Bacteria</taxon>
        <taxon>Bacillati</taxon>
        <taxon>Actinomycetota</taxon>
        <taxon>Actinomycetes</taxon>
        <taxon>Glycomycetales</taxon>
        <taxon>Glycomycetaceae</taxon>
        <taxon>Glycomyces</taxon>
    </lineage>
</organism>
<evidence type="ECO:0000313" key="2">
    <source>
        <dbReference type="Proteomes" id="UP000238176"/>
    </source>
</evidence>
<keyword evidence="1" id="KW-0238">DNA-binding</keyword>
<dbReference type="AlphaFoldDB" id="A0A2T0UX92"/>
<dbReference type="Pfam" id="PF02575">
    <property type="entry name" value="YbaB_DNA_bd"/>
    <property type="match status" value="1"/>
</dbReference>
<dbReference type="Proteomes" id="UP000238176">
    <property type="component" value="Unassembled WGS sequence"/>
</dbReference>
<dbReference type="GO" id="GO:0003677">
    <property type="term" value="F:DNA binding"/>
    <property type="evidence" value="ECO:0007669"/>
    <property type="project" value="UniProtKB-KW"/>
</dbReference>
<accession>A0A2T0UX92</accession>
<keyword evidence="2" id="KW-1185">Reference proteome</keyword>
<evidence type="ECO:0000313" key="1">
    <source>
        <dbReference type="EMBL" id="PRY62468.1"/>
    </source>
</evidence>
<comment type="caution">
    <text evidence="1">The sequence shown here is derived from an EMBL/GenBank/DDBJ whole genome shotgun (WGS) entry which is preliminary data.</text>
</comment>